<feature type="region of interest" description="Disordered" evidence="1">
    <location>
        <begin position="735"/>
        <end position="781"/>
    </location>
</feature>
<feature type="compositionally biased region" description="Basic and acidic residues" evidence="1">
    <location>
        <begin position="1044"/>
        <end position="1066"/>
    </location>
</feature>
<feature type="compositionally biased region" description="Polar residues" evidence="1">
    <location>
        <begin position="1033"/>
        <end position="1043"/>
    </location>
</feature>
<sequence length="1215" mass="132465">MMSNRFKKTLLMIALMMTLAIVFPNIAPILQSDNIAHGAPGEGYTNSEEGDGKSSESESSDSESDDSESSESESSDSEGGEGESKGSKIEGKDSRWTLFSQIIMGQAIETEKKNDEKEEDKGVIQKAFDGAVSGIIGDGGVQLNIPYTKFSALNKELTKKPLDEYEGGEEGQALASTFATYSQYGYINSLSGDKLATGATEFVGNAGRFFGGGIAYISLVFYSAMTFLLDMVLEGLVALNPYSLLGFDNGKSALPDNSLSKGLRNLFETAGLNGELFGNLTELGLIIIVFLFIMKIMFNLVQTRFKEAGQNVSKFIVRIFAIFAGLPLLFVLSSSVAKTAQNYIDATHVTDAPAMSHLIDSRAMSSGLNMSPSALQSSRESPHVSAKENYIDERYQPAKKESRNRIATINEEAYKNLYDKEDKKQINFELVGKWLQGDKFDVNTYMADLRSNAELPGVSNFKDEYAKAKDLSDEQKEKLTRRDLESVMWSSTQNTDEELRKPDHKNYDPTMNVGVVDDSSFSTQSVVLMLQSEFDSSSAKFYAYNMAPQGQQANSKNISTIKTEWREISMPGEGMFGVFGSWLSLVSKSLTYVLIASAVIMALISSVFAQAFFKFFKQVWQTLFFGSIHSLLATFLIYLGVIGSVLMAVGLPGTITKFVESLQSIILEVSQDSIPASIVEIIGALVVLIMGYWISWGGRIASTGETPVRLLVTFFTNMSLEFESRVAEMNRQGGTNFKATGEGLRQAGRTQTTATSEKIKAGAKESGNSLKGASKGTLKGAGRGAVKGATIGLATGGVGGAVAMGSKEAVKGAGKGAVQGRKNRDGAKEGTENSLNDKGLGKQSVGDVKSAYSDAKVKKSAMKAEGSQRYASQVGTLNSNGSMSNAKRDQSLSNYQDIRSEEMSNSINKEVDGSAKYSDVVSNSNQPFSKNLTANKDNIDELTGDQDLYNNSSKNDLSTMSHRASEEAESHRLNGDKKPAFTQEEVNSLAEAEGENDFVDRLHNTNNGMEYAMQTENARNVMQGSKFVDDNGDVQTSKVSDYQKQTDRKVGSGEVLSKEELKDKAMLDSAFVMGAKEKYRKPSAKFKDKIGYNQNKNTNGSVETKDEKQNSKANIGRDSAKAKRDRAIANRKRKLQARKLKTRPTQKPTQPKTKATQSKTKSTQPKTKATQSKTKPTQPKTKATQSKTKPTQPRNNSSSQRKISKPNVKKSNKRI</sequence>
<gene>
    <name evidence="4" type="ORF">ASS94_00760</name>
</gene>
<evidence type="ECO:0000313" key="4">
    <source>
        <dbReference type="EMBL" id="OEK58885.1"/>
    </source>
</evidence>
<keyword evidence="2" id="KW-1133">Transmembrane helix</keyword>
<evidence type="ECO:0000313" key="5">
    <source>
        <dbReference type="Proteomes" id="UP000095464"/>
    </source>
</evidence>
<feature type="compositionally biased region" description="Polar residues" evidence="1">
    <location>
        <begin position="869"/>
        <end position="891"/>
    </location>
</feature>
<feature type="compositionally biased region" description="Polar residues" evidence="1">
    <location>
        <begin position="1092"/>
        <end position="1102"/>
    </location>
</feature>
<evidence type="ECO:0000256" key="1">
    <source>
        <dbReference type="SAM" id="MobiDB-lite"/>
    </source>
</evidence>
<evidence type="ECO:0000256" key="2">
    <source>
        <dbReference type="SAM" id="Phobius"/>
    </source>
</evidence>
<feature type="chain" id="PRO_5042853981" evidence="3">
    <location>
        <begin position="28"/>
        <end position="1215"/>
    </location>
</feature>
<comment type="caution">
    <text evidence="4">The sequence shown here is derived from an EMBL/GenBank/DDBJ whole genome shotgun (WGS) entry which is preliminary data.</text>
</comment>
<feature type="region of interest" description="Disordered" evidence="1">
    <location>
        <begin position="1026"/>
        <end position="1215"/>
    </location>
</feature>
<dbReference type="AlphaFoldDB" id="A0AAP7IF17"/>
<feature type="compositionally biased region" description="Low complexity" evidence="1">
    <location>
        <begin position="1145"/>
        <end position="1193"/>
    </location>
</feature>
<feature type="compositionally biased region" description="Basic residues" evidence="1">
    <location>
        <begin position="1202"/>
        <end position="1215"/>
    </location>
</feature>
<proteinExistence type="predicted"/>
<organism evidence="4 5">
    <name type="scientific">Staphylococcus equorum</name>
    <dbReference type="NCBI Taxonomy" id="246432"/>
    <lineage>
        <taxon>Bacteria</taxon>
        <taxon>Bacillati</taxon>
        <taxon>Bacillota</taxon>
        <taxon>Bacilli</taxon>
        <taxon>Bacillales</taxon>
        <taxon>Staphylococcaceae</taxon>
        <taxon>Staphylococcus</taxon>
    </lineage>
</organism>
<feature type="compositionally biased region" description="Basic residues" evidence="1">
    <location>
        <begin position="1129"/>
        <end position="1144"/>
    </location>
</feature>
<feature type="transmembrane region" description="Helical" evidence="2">
    <location>
        <begin position="315"/>
        <end position="332"/>
    </location>
</feature>
<dbReference type="EMBL" id="LNPX01000004">
    <property type="protein sequence ID" value="OEK58885.1"/>
    <property type="molecule type" value="Genomic_DNA"/>
</dbReference>
<feature type="transmembrane region" description="Helical" evidence="2">
    <location>
        <begin position="592"/>
        <end position="616"/>
    </location>
</feature>
<feature type="signal peptide" evidence="3">
    <location>
        <begin position="1"/>
        <end position="27"/>
    </location>
</feature>
<protein>
    <submittedName>
        <fullName evidence="4">Uncharacterized protein</fullName>
    </submittedName>
</protein>
<keyword evidence="2" id="KW-0472">Membrane</keyword>
<keyword evidence="3" id="KW-0732">Signal</keyword>
<feature type="compositionally biased region" description="Polar residues" evidence="1">
    <location>
        <begin position="948"/>
        <end position="962"/>
    </location>
</feature>
<feature type="compositionally biased region" description="Basic and acidic residues" evidence="1">
    <location>
        <begin position="1118"/>
        <end position="1128"/>
    </location>
</feature>
<feature type="region of interest" description="Disordered" evidence="1">
    <location>
        <begin position="40"/>
        <end position="90"/>
    </location>
</feature>
<feature type="region of interest" description="Disordered" evidence="1">
    <location>
        <begin position="810"/>
        <end position="847"/>
    </location>
</feature>
<accession>A0AAP7IF17</accession>
<feature type="transmembrane region" description="Helical" evidence="2">
    <location>
        <begin position="276"/>
        <end position="294"/>
    </location>
</feature>
<feature type="compositionally biased region" description="Acidic residues" evidence="1">
    <location>
        <begin position="58"/>
        <end position="81"/>
    </location>
</feature>
<feature type="region of interest" description="Disordered" evidence="1">
    <location>
        <begin position="943"/>
        <end position="980"/>
    </location>
</feature>
<feature type="transmembrane region" description="Helical" evidence="2">
    <location>
        <begin position="628"/>
        <end position="653"/>
    </location>
</feature>
<name>A0AAP7IF17_9STAP</name>
<feature type="region of interest" description="Disordered" evidence="1">
    <location>
        <begin position="860"/>
        <end position="891"/>
    </location>
</feature>
<reference evidence="5" key="1">
    <citation type="submission" date="2015-11" db="EMBL/GenBank/DDBJ databases">
        <title>Genomic diversity of Staphylococcus saprophyticus strains from urinary tract infections, animal surfaces, and fermented foods.</title>
        <authorList>
            <person name="Wolfe B.E."/>
        </authorList>
    </citation>
    <scope>NUCLEOTIDE SEQUENCE [LARGE SCALE GENOMIC DNA]</scope>
    <source>
        <strain evidence="5">738_7</strain>
    </source>
</reference>
<dbReference type="Proteomes" id="UP000095464">
    <property type="component" value="Unassembled WGS sequence"/>
</dbReference>
<keyword evidence="2" id="KW-0812">Transmembrane</keyword>
<feature type="compositionally biased region" description="Basic and acidic residues" evidence="1">
    <location>
        <begin position="963"/>
        <end position="979"/>
    </location>
</feature>
<evidence type="ECO:0000256" key="3">
    <source>
        <dbReference type="SAM" id="SignalP"/>
    </source>
</evidence>
<feature type="compositionally biased region" description="Basic and acidic residues" evidence="1">
    <location>
        <begin position="822"/>
        <end position="831"/>
    </location>
</feature>
<feature type="transmembrane region" description="Helical" evidence="2">
    <location>
        <begin position="673"/>
        <end position="694"/>
    </location>
</feature>